<evidence type="ECO:0000313" key="3">
    <source>
        <dbReference type="EMBL" id="CAG5096682.1"/>
    </source>
</evidence>
<keyword evidence="1" id="KW-0472">Membrane</keyword>
<feature type="transmembrane region" description="Helical" evidence="1">
    <location>
        <begin position="21"/>
        <end position="40"/>
    </location>
</feature>
<gene>
    <name evidence="3" type="ORF">HICCMSTLAB_LOCUS8332</name>
</gene>
<dbReference type="SUPFAM" id="SSF56672">
    <property type="entry name" value="DNA/RNA polymerases"/>
    <property type="match status" value="1"/>
</dbReference>
<dbReference type="AlphaFoldDB" id="A0A8J2MMV8"/>
<keyword evidence="4" id="KW-1185">Reference proteome</keyword>
<accession>A0A8J2MMV8</accession>
<dbReference type="InterPro" id="IPR005135">
    <property type="entry name" value="Endo/exonuclease/phosphatase"/>
</dbReference>
<dbReference type="OrthoDB" id="7700723at2759"/>
<keyword evidence="3" id="KW-0808">Transferase</keyword>
<dbReference type="PROSITE" id="PS50878">
    <property type="entry name" value="RT_POL"/>
    <property type="match status" value="1"/>
</dbReference>
<dbReference type="Pfam" id="PF14529">
    <property type="entry name" value="Exo_endo_phos_2"/>
    <property type="match status" value="1"/>
</dbReference>
<dbReference type="Proteomes" id="UP000786811">
    <property type="component" value="Unassembled WGS sequence"/>
</dbReference>
<keyword evidence="1" id="KW-0812">Transmembrane</keyword>
<sequence length="1082" mass="123283">MILTLWRIQKKKRGFKKAKSLLILLNSEIICTWNIFWSPAQAPTGLGRPSGGLLTLIDSQIKHKTLDASDSWIITALHHGRLTIITATVYFKPSVDIEDSLLALQLALFPIMDQQDYDIFIIAGDFNARVGSLGDFNMEMLNLNTLSCSRTSCDSTVNHRGKLLLDFMDSAGFVLINGRSKRDTPGQLTFGNKNGSSTVDLVWVDITGLHLVKDLWVEEQITKSDHFPISIELFTPFSQQTNVQPEYPAASQVKLQWSSPGKQAFKNAMRYSPLIAGDFHNMSSDLLYENLCNSITSAARKCGMQISTRPIRKSNHINKPWYDLECSTKRNALYCMLKACKSYKDNSYMWSEYHKLKDNYYKLLKIKKKDHDREVLNKFKNVKSQAEFWSVVKTVRKPSSQPQCIPLEQWEEFLSSIYPEKPSTSGSFFGRDDPDLDAEITLLEVQISLKSVKNGKSPGINGITNEFLKELPDNWLLYIVALFNKIYRTGEIPSDWSRVILHMLLKKGNPQDPSNYRGIALVNCVSKVFTQVLLCRIRVWATKKNLIPEEQTGFEPGRSCADNVFSLFALHHIQSRFKGNAAYLLFIDFKRAFDSVPHEKLWAKLHSMGTSSKLLQFLRNFYANIRMQVRANNKLSNPIDITEGVLQGEILSPILFSLYISDIVSFFKSKGAEGIFLGSSDVLFLMYADDLVLLSTSWNKLLKNLRLLEEYCEINGLTVNVSKTKVMVTSNSGRIKAPGVPKYKNQDLEVVTEYEYLGVKFTSNGKGKSATESAARKGKVATGTVLSIIAKLKANSWYGRLELHNSITQSSMLYLAHLWGLNQNHLEILDTANLVFFKKTMYLPSCTPKYAIRVELKLDHISVKILTAAISWVIKILDMDDSRIPKRCYLKLHSLLDTPYKRSNWIKQLQDILALIGEENLIHSLSSNTWKAKKDSVLAKFQLYKQTLDIARYNTSSACQFCFKRPILEVYPKIFENFPGHITKLVIQLRLANLYACNLSINTHSLKLSPTRICRNCHLEERETINHVVLRCPFYANARLQHFNIEDVEPVAEVLSCLETLNLDQLKKLFFFFKDIFTSTNL</sequence>
<dbReference type="PANTHER" id="PTHR19446">
    <property type="entry name" value="REVERSE TRANSCRIPTASES"/>
    <property type="match status" value="1"/>
</dbReference>
<dbReference type="Gene3D" id="3.60.10.10">
    <property type="entry name" value="Endonuclease/exonuclease/phosphatase"/>
    <property type="match status" value="1"/>
</dbReference>
<dbReference type="GO" id="GO:0003964">
    <property type="term" value="F:RNA-directed DNA polymerase activity"/>
    <property type="evidence" value="ECO:0007669"/>
    <property type="project" value="UniProtKB-KW"/>
</dbReference>
<evidence type="ECO:0000259" key="2">
    <source>
        <dbReference type="PROSITE" id="PS50878"/>
    </source>
</evidence>
<dbReference type="InterPro" id="IPR043128">
    <property type="entry name" value="Rev_trsase/Diguanyl_cyclase"/>
</dbReference>
<evidence type="ECO:0000313" key="4">
    <source>
        <dbReference type="Proteomes" id="UP000786811"/>
    </source>
</evidence>
<feature type="domain" description="Reverse transcriptase" evidence="2">
    <location>
        <begin position="485"/>
        <end position="761"/>
    </location>
</feature>
<keyword evidence="1" id="KW-1133">Transmembrane helix</keyword>
<dbReference type="InterPro" id="IPR000477">
    <property type="entry name" value="RT_dom"/>
</dbReference>
<dbReference type="Pfam" id="PF00078">
    <property type="entry name" value="RVT_1"/>
    <property type="match status" value="1"/>
</dbReference>
<dbReference type="InterPro" id="IPR036691">
    <property type="entry name" value="Endo/exonu/phosph_ase_sf"/>
</dbReference>
<dbReference type="CDD" id="cd01650">
    <property type="entry name" value="RT_nLTR_like"/>
    <property type="match status" value="1"/>
</dbReference>
<protein>
    <submittedName>
        <fullName evidence="3">Similar to jockey\pol: RNA-directed DNA polymerase from mobile element jockey (Drosophila funebris)</fullName>
    </submittedName>
</protein>
<comment type="caution">
    <text evidence="3">The sequence shown here is derived from an EMBL/GenBank/DDBJ whole genome shotgun (WGS) entry which is preliminary data.</text>
</comment>
<dbReference type="SUPFAM" id="SSF56219">
    <property type="entry name" value="DNase I-like"/>
    <property type="match status" value="1"/>
</dbReference>
<evidence type="ECO:0000256" key="1">
    <source>
        <dbReference type="SAM" id="Phobius"/>
    </source>
</evidence>
<proteinExistence type="predicted"/>
<organism evidence="3 4">
    <name type="scientific">Cotesia congregata</name>
    <name type="common">Parasitoid wasp</name>
    <name type="synonym">Apanteles congregatus</name>
    <dbReference type="NCBI Taxonomy" id="51543"/>
    <lineage>
        <taxon>Eukaryota</taxon>
        <taxon>Metazoa</taxon>
        <taxon>Ecdysozoa</taxon>
        <taxon>Arthropoda</taxon>
        <taxon>Hexapoda</taxon>
        <taxon>Insecta</taxon>
        <taxon>Pterygota</taxon>
        <taxon>Neoptera</taxon>
        <taxon>Endopterygota</taxon>
        <taxon>Hymenoptera</taxon>
        <taxon>Apocrita</taxon>
        <taxon>Ichneumonoidea</taxon>
        <taxon>Braconidae</taxon>
        <taxon>Microgastrinae</taxon>
        <taxon>Cotesia</taxon>
    </lineage>
</organism>
<reference evidence="3" key="1">
    <citation type="submission" date="2021-04" db="EMBL/GenBank/DDBJ databases">
        <authorList>
            <person name="Chebbi M.A.C M."/>
        </authorList>
    </citation>
    <scope>NUCLEOTIDE SEQUENCE</scope>
</reference>
<keyword evidence="3" id="KW-0548">Nucleotidyltransferase</keyword>
<dbReference type="Gene3D" id="3.30.70.270">
    <property type="match status" value="1"/>
</dbReference>
<dbReference type="EMBL" id="CAJNRD030001121">
    <property type="protein sequence ID" value="CAG5096682.1"/>
    <property type="molecule type" value="Genomic_DNA"/>
</dbReference>
<keyword evidence="3" id="KW-0695">RNA-directed DNA polymerase</keyword>
<name>A0A8J2MMV8_COTCN</name>
<dbReference type="InterPro" id="IPR043502">
    <property type="entry name" value="DNA/RNA_pol_sf"/>
</dbReference>